<organism evidence="1 2">
    <name type="scientific">Hermanssonia centrifuga</name>
    <dbReference type="NCBI Taxonomy" id="98765"/>
    <lineage>
        <taxon>Eukaryota</taxon>
        <taxon>Fungi</taxon>
        <taxon>Dikarya</taxon>
        <taxon>Basidiomycota</taxon>
        <taxon>Agaricomycotina</taxon>
        <taxon>Agaricomycetes</taxon>
        <taxon>Polyporales</taxon>
        <taxon>Meruliaceae</taxon>
        <taxon>Hermanssonia</taxon>
    </lineage>
</organism>
<reference evidence="1 2" key="1">
    <citation type="submission" date="2018-02" db="EMBL/GenBank/DDBJ databases">
        <title>Genome sequence of the basidiomycete white-rot fungus Phlebia centrifuga.</title>
        <authorList>
            <person name="Granchi Z."/>
            <person name="Peng M."/>
            <person name="de Vries R.P."/>
            <person name="Hilden K."/>
            <person name="Makela M.R."/>
            <person name="Grigoriev I."/>
            <person name="Riley R."/>
        </authorList>
    </citation>
    <scope>NUCLEOTIDE SEQUENCE [LARGE SCALE GENOMIC DNA]</scope>
    <source>
        <strain evidence="1 2">FBCC195</strain>
    </source>
</reference>
<accession>A0A2R6RIE5</accession>
<evidence type="ECO:0000313" key="1">
    <source>
        <dbReference type="EMBL" id="PSS29791.1"/>
    </source>
</evidence>
<dbReference type="InterPro" id="IPR032675">
    <property type="entry name" value="LRR_dom_sf"/>
</dbReference>
<evidence type="ECO:0000313" key="2">
    <source>
        <dbReference type="Proteomes" id="UP000186601"/>
    </source>
</evidence>
<dbReference type="AlphaFoldDB" id="A0A2R6RIE5"/>
<gene>
    <name evidence="1" type="ORF">PHLCEN_2v2939</name>
</gene>
<dbReference type="SUPFAM" id="SSF52047">
    <property type="entry name" value="RNI-like"/>
    <property type="match status" value="1"/>
</dbReference>
<proteinExistence type="predicted"/>
<dbReference type="Gene3D" id="3.80.10.10">
    <property type="entry name" value="Ribonuclease Inhibitor"/>
    <property type="match status" value="1"/>
</dbReference>
<dbReference type="EMBL" id="MLYV02000256">
    <property type="protein sequence ID" value="PSS29791.1"/>
    <property type="molecule type" value="Genomic_DNA"/>
</dbReference>
<comment type="caution">
    <text evidence="1">The sequence shown here is derived from an EMBL/GenBank/DDBJ whole genome shotgun (WGS) entry which is preliminary data.</text>
</comment>
<dbReference type="OrthoDB" id="2522283at2759"/>
<sequence length="390" mass="42407">MPHIPIEIVISILEIASYQDADVQDNHLLSNCALVCRDWSFISQRLLFRDVSLHTESAFESFQTAVNRSTPKGCMLGDAVERLHCAVDDRQPCGLSQEAFSQAVVMCPKLAKLSLALYGDRTQCQVDAPAVVERSVLPTSSLDESTLSMLRYAPRVTSLQFDNSTDNSEILPQLLEIWPNLTALTISGIAPTLSSPSPAPFPCALEKLRVNCQASPSTGFLTWLLHNSTNTLRVLEFERDLSVEVLERLVANHGASLESITLPSCASPERAALLAQCTQLRDMRIASAGTLPTVYRALPRTLEHLVIAVGKDVVLQPIVQAVKRSEALTKVTVHVCAGGEKHPQLAAMKIACAAKGIELNVTKDTRMLRSATHGSLVPAVFLPCAKPLKI</sequence>
<name>A0A2R6RIE5_9APHY</name>
<dbReference type="Proteomes" id="UP000186601">
    <property type="component" value="Unassembled WGS sequence"/>
</dbReference>
<protein>
    <submittedName>
        <fullName evidence="1">Uncharacterized protein</fullName>
    </submittedName>
</protein>
<keyword evidence="2" id="KW-1185">Reference proteome</keyword>
<dbReference type="STRING" id="98765.A0A2R6RIE5"/>